<dbReference type="Gene3D" id="1.20.1280.50">
    <property type="match status" value="1"/>
</dbReference>
<reference evidence="2 3" key="1">
    <citation type="journal article" date="2018" name="G3 (Bethesda)">
        <title>Phylogenetic and Phylogenomic Definition of Rhizopus Species.</title>
        <authorList>
            <person name="Gryganskyi A.P."/>
            <person name="Golan J."/>
            <person name="Dolatabadi S."/>
            <person name="Mondo S."/>
            <person name="Robb S."/>
            <person name="Idnurm A."/>
            <person name="Muszewska A."/>
            <person name="Steczkiewicz K."/>
            <person name="Masonjones S."/>
            <person name="Liao H.L."/>
            <person name="Gajdeczka M.T."/>
            <person name="Anike F."/>
            <person name="Vuek A."/>
            <person name="Anishchenko I.M."/>
            <person name="Voigt K."/>
            <person name="de Hoog G.S."/>
            <person name="Smith M.E."/>
            <person name="Heitman J."/>
            <person name="Vilgalys R."/>
            <person name="Stajich J.E."/>
        </authorList>
    </citation>
    <scope>NUCLEOTIDE SEQUENCE [LARGE SCALE GENOMIC DNA]</scope>
    <source>
        <strain evidence="2 3">LSU 92-RS-03</strain>
    </source>
</reference>
<evidence type="ECO:0000313" key="3">
    <source>
        <dbReference type="Proteomes" id="UP000253551"/>
    </source>
</evidence>
<dbReference type="InterPro" id="IPR001810">
    <property type="entry name" value="F-box_dom"/>
</dbReference>
<feature type="domain" description="F-box" evidence="1">
    <location>
        <begin position="1"/>
        <end position="38"/>
    </location>
</feature>
<dbReference type="AlphaFoldDB" id="A0A367KFU8"/>
<gene>
    <name evidence="2" type="ORF">CU098_001986</name>
</gene>
<proteinExistence type="predicted"/>
<keyword evidence="3" id="KW-1185">Reference proteome</keyword>
<dbReference type="InterPro" id="IPR036047">
    <property type="entry name" value="F-box-like_dom_sf"/>
</dbReference>
<dbReference type="SUPFAM" id="SSF81383">
    <property type="entry name" value="F-box domain"/>
    <property type="match status" value="1"/>
</dbReference>
<dbReference type="OrthoDB" id="61110at2759"/>
<evidence type="ECO:0000313" key="2">
    <source>
        <dbReference type="EMBL" id="RCI01021.1"/>
    </source>
</evidence>
<dbReference type="InterPro" id="IPR009091">
    <property type="entry name" value="RCC1/BLIP-II"/>
</dbReference>
<dbReference type="SUPFAM" id="SSF50985">
    <property type="entry name" value="RCC1/BLIP-II"/>
    <property type="match status" value="2"/>
</dbReference>
<evidence type="ECO:0000259" key="1">
    <source>
        <dbReference type="PROSITE" id="PS50181"/>
    </source>
</evidence>
<accession>A0A367KFU8</accession>
<dbReference type="Gene3D" id="2.130.10.30">
    <property type="entry name" value="Regulator of chromosome condensation 1/beta-lactamase-inhibitor protein II"/>
    <property type="match status" value="2"/>
</dbReference>
<name>A0A367KFU8_RHIST</name>
<dbReference type="EMBL" id="PJQM01001779">
    <property type="protein sequence ID" value="RCI01021.1"/>
    <property type="molecule type" value="Genomic_DNA"/>
</dbReference>
<feature type="non-terminal residue" evidence="2">
    <location>
        <position position="1"/>
    </location>
</feature>
<protein>
    <recommendedName>
        <fullName evidence="1">F-box domain-containing protein</fullName>
    </recommendedName>
</protein>
<dbReference type="PROSITE" id="PS50181">
    <property type="entry name" value="FBOX"/>
    <property type="match status" value="1"/>
</dbReference>
<organism evidence="2 3">
    <name type="scientific">Rhizopus stolonifer</name>
    <name type="common">Rhizopus nigricans</name>
    <dbReference type="NCBI Taxonomy" id="4846"/>
    <lineage>
        <taxon>Eukaryota</taxon>
        <taxon>Fungi</taxon>
        <taxon>Fungi incertae sedis</taxon>
        <taxon>Mucoromycota</taxon>
        <taxon>Mucoromycotina</taxon>
        <taxon>Mucoromycetes</taxon>
        <taxon>Mucorales</taxon>
        <taxon>Mucorineae</taxon>
        <taxon>Rhizopodaceae</taxon>
        <taxon>Rhizopus</taxon>
    </lineage>
</organism>
<dbReference type="Proteomes" id="UP000253551">
    <property type="component" value="Unassembled WGS sequence"/>
</dbReference>
<comment type="caution">
    <text evidence="2">The sequence shown here is derived from an EMBL/GenBank/DDBJ whole genome shotgun (WGS) entry which is preliminary data.</text>
</comment>
<sequence>DIFQYIAYYLKEEDLFELSCVSRVYYSLTKNEYIWKRKCIEDFNISSNIATSKTIWKTTYISLKNPKIYAWTGDIFDKPISIPETEERQRQVSQSSQVRFFNGKGIVDIAITVHYIYGLDRSGRLWIQGSKRDTSGNWESVHVPWILKQIRFKSLSACKNCCIGLARDGKVWCWRDHNGLDNIKRVYGFSAQVIQVIARYGSCFLLTDRGEIWLTAESEGDPSGMEPIFSIPKDNERTKLTAKFVMQPRDTIVQLVGLNTSNYRQIDEFFLLPGSIAPLEFDGLLYEDDEVDRFNMFEDRILAPQTDLDSPTIPPYFPITHLKHFSGPFNRSIQGDHQHFAVFTDHGEILFGNINAKEDTVPLRHPCFENNLKNLKLMESVKCIILAWKMILLIKLSFTIKLLVTSLYDKQSDDLVIQGGSRFVSITCGRDRVIGLAHDGTIWYCCDDMPKRRVKRILDKVIQIVIDDKYPYVLTQGGSIWFVPEPNFSHDQEPEPELIFDGNNSDTIVQLVALRNRMLALTRSGRVFFMDIHNHQSFAHSPDDFVTELIHYSGPTKRSIWGGFGEFAVCTDQGKLMFGNIYTRADTMPTCNPCLENQFMCKMFFGGKCYGALTKEGGLITWQKSDFCMFPESVQNSETLHYANWFKGKNVVSLAMYSRQCLVLAADKE</sequence>
<dbReference type="STRING" id="4846.A0A367KFU8"/>